<dbReference type="RefSeq" id="WP_058447315.1">
    <property type="nucleotide sequence ID" value="NZ_CAAAHT010000020.1"/>
</dbReference>
<dbReference type="InterPro" id="IPR001242">
    <property type="entry name" value="Condensation_dom"/>
</dbReference>
<dbReference type="EMBL" id="UASS01000009">
    <property type="protein sequence ID" value="SPX60393.1"/>
    <property type="molecule type" value="Genomic_DNA"/>
</dbReference>
<dbReference type="SUPFAM" id="SSF52777">
    <property type="entry name" value="CoA-dependent acyltransferases"/>
    <property type="match status" value="2"/>
</dbReference>
<dbReference type="InterPro" id="IPR020806">
    <property type="entry name" value="PKS_PP-bd"/>
</dbReference>
<evidence type="ECO:0000256" key="1">
    <source>
        <dbReference type="ARBA" id="ARBA00001957"/>
    </source>
</evidence>
<keyword evidence="5" id="KW-0413">Isomerase</keyword>
<dbReference type="GO" id="GO:0047462">
    <property type="term" value="F:phenylalanine racemase (ATP-hydrolyzing) activity"/>
    <property type="evidence" value="ECO:0007669"/>
    <property type="project" value="UniProtKB-EC"/>
</dbReference>
<dbReference type="PROSITE" id="PS00012">
    <property type="entry name" value="PHOSPHOPANTETHEINE"/>
    <property type="match status" value="1"/>
</dbReference>
<dbReference type="EMBL" id="LNYB01000085">
    <property type="protein sequence ID" value="KTC94812.1"/>
    <property type="molecule type" value="Genomic_DNA"/>
</dbReference>
<dbReference type="FunFam" id="3.40.50.980:FF:000001">
    <property type="entry name" value="Non-ribosomal peptide synthetase"/>
    <property type="match status" value="1"/>
</dbReference>
<dbReference type="InterPro" id="IPR023213">
    <property type="entry name" value="CAT-like_dom_sf"/>
</dbReference>
<dbReference type="InterPro" id="IPR036736">
    <property type="entry name" value="ACP-like_sf"/>
</dbReference>
<dbReference type="PATRIC" id="fig|453.4.peg.2712"/>
<dbReference type="Pfam" id="PF00501">
    <property type="entry name" value="AMP-binding"/>
    <property type="match status" value="1"/>
</dbReference>
<dbReference type="SUPFAM" id="SSF56801">
    <property type="entry name" value="Acetyl-CoA synthetase-like"/>
    <property type="match status" value="1"/>
</dbReference>
<dbReference type="Proteomes" id="UP000054698">
    <property type="component" value="Unassembled WGS sequence"/>
</dbReference>
<dbReference type="GO" id="GO:0072330">
    <property type="term" value="P:monocarboxylic acid biosynthetic process"/>
    <property type="evidence" value="ECO:0007669"/>
    <property type="project" value="UniProtKB-ARBA"/>
</dbReference>
<dbReference type="AlphaFoldDB" id="A0A0W0TGR5"/>
<dbReference type="Pfam" id="PF00668">
    <property type="entry name" value="Condensation"/>
    <property type="match status" value="1"/>
</dbReference>
<evidence type="ECO:0000259" key="4">
    <source>
        <dbReference type="PROSITE" id="PS50075"/>
    </source>
</evidence>
<proteinExistence type="predicted"/>
<dbReference type="PROSITE" id="PS50075">
    <property type="entry name" value="CARRIER"/>
    <property type="match status" value="1"/>
</dbReference>
<organism evidence="5 7">
    <name type="scientific">Legionella feeleii</name>
    <dbReference type="NCBI Taxonomy" id="453"/>
    <lineage>
        <taxon>Bacteria</taxon>
        <taxon>Pseudomonadati</taxon>
        <taxon>Pseudomonadota</taxon>
        <taxon>Gammaproteobacteria</taxon>
        <taxon>Legionellales</taxon>
        <taxon>Legionellaceae</taxon>
        <taxon>Legionella</taxon>
    </lineage>
</organism>
<dbReference type="PANTHER" id="PTHR45527">
    <property type="entry name" value="NONRIBOSOMAL PEPTIDE SYNTHETASE"/>
    <property type="match status" value="1"/>
</dbReference>
<comment type="cofactor">
    <cofactor evidence="1">
        <name>pantetheine 4'-phosphate</name>
        <dbReference type="ChEBI" id="CHEBI:47942"/>
    </cofactor>
</comment>
<keyword evidence="3" id="KW-0597">Phosphoprotein</keyword>
<dbReference type="FunFam" id="3.40.50.12780:FF:000012">
    <property type="entry name" value="Non-ribosomal peptide synthetase"/>
    <property type="match status" value="1"/>
</dbReference>
<dbReference type="Gene3D" id="2.30.38.10">
    <property type="entry name" value="Luciferase, Domain 3"/>
    <property type="match status" value="1"/>
</dbReference>
<evidence type="ECO:0000313" key="8">
    <source>
        <dbReference type="Proteomes" id="UP000251942"/>
    </source>
</evidence>
<dbReference type="OrthoDB" id="9757559at2"/>
<dbReference type="EC" id="5.1.1.11" evidence="5"/>
<dbReference type="NCBIfam" id="TIGR01733">
    <property type="entry name" value="AA-adenyl-dom"/>
    <property type="match status" value="1"/>
</dbReference>
<dbReference type="CDD" id="cd05930">
    <property type="entry name" value="A_NRPS"/>
    <property type="match status" value="1"/>
</dbReference>
<dbReference type="GO" id="GO:0005737">
    <property type="term" value="C:cytoplasm"/>
    <property type="evidence" value="ECO:0007669"/>
    <property type="project" value="TreeGrafter"/>
</dbReference>
<dbReference type="InterPro" id="IPR020845">
    <property type="entry name" value="AMP-binding_CS"/>
</dbReference>
<dbReference type="FunFam" id="1.10.1200.10:FF:000016">
    <property type="entry name" value="Non-ribosomal peptide synthase"/>
    <property type="match status" value="1"/>
</dbReference>
<dbReference type="InterPro" id="IPR009081">
    <property type="entry name" value="PP-bd_ACP"/>
</dbReference>
<dbReference type="InterPro" id="IPR006162">
    <property type="entry name" value="Ppantetheine_attach_site"/>
</dbReference>
<feature type="domain" description="Carrier" evidence="4">
    <location>
        <begin position="520"/>
        <end position="595"/>
    </location>
</feature>
<keyword evidence="2" id="KW-0596">Phosphopantetheine</keyword>
<dbReference type="Gene3D" id="3.30.300.30">
    <property type="match status" value="1"/>
</dbReference>
<dbReference type="InterPro" id="IPR029058">
    <property type="entry name" value="AB_hydrolase_fold"/>
</dbReference>
<dbReference type="STRING" id="453.Lfee_2476"/>
<dbReference type="Gene3D" id="3.40.50.980">
    <property type="match status" value="2"/>
</dbReference>
<dbReference type="GO" id="GO:0044550">
    <property type="term" value="P:secondary metabolite biosynthetic process"/>
    <property type="evidence" value="ECO:0007669"/>
    <property type="project" value="TreeGrafter"/>
</dbReference>
<dbReference type="InterPro" id="IPR000873">
    <property type="entry name" value="AMP-dep_synth/lig_dom"/>
</dbReference>
<dbReference type="PANTHER" id="PTHR45527:SF1">
    <property type="entry name" value="FATTY ACID SYNTHASE"/>
    <property type="match status" value="1"/>
</dbReference>
<dbReference type="InterPro" id="IPR045851">
    <property type="entry name" value="AMP-bd_C_sf"/>
</dbReference>
<dbReference type="InterPro" id="IPR010071">
    <property type="entry name" value="AA_adenyl_dom"/>
</dbReference>
<dbReference type="InterPro" id="IPR025110">
    <property type="entry name" value="AMP-bd_C"/>
</dbReference>
<sequence>MKRKTADTLHEMFELQVKQRPQKIAAIFERQAISYAQLNQRANQLAHYLRTLGVTAETQVALCMNRSIDFLIAIMAILKAGGAYIPLDPSSPEERLLLILHEGSTSILITTSEWKTKFTRYQGKTILFNEDEELCKQSLDNLQSVTSPHHLAYIIYTSGSTGKPKGVLIEHEGVVNYAKWFADSCTLNTQQLVDFSSNPSFDFALTTSLVPLTIGLTVVICEDKVKKDPGLYLNYLVTSKVNFIKLTPSYFRVLLHQLKIKCKPLHHLKKVMLAGENLAASDCAAWLSFYPKHRLFNEYGPTETTVAVCLYQIDSTNISSLGANVPIGRLVPNCQSYLLDENGLPVADGEIGELYLGGCCLARGYLNNKTLTERYFIKDPFNNAPNARLYKTGDLCRRLPEGELECIGRIDHQIKIRGFRVEPAEIEHCLAAHHQLKSAAVITADGYRKEKILVAYYILKDKNQAVSDNELRQYLKQYLPDFMIPSCFVSVESFPLNTNDKLDTVALPAPSFTPTIGQVAPETPLEKILAEIWSEELGIKPIGIHDDFFDLGGHSLSAARIITTINHALGKEISLQNFYQKPTIAAVASLLDQLQEVRQQTDSYAETYKDKNQLPLSDFQFTLWLSNTFESKAKKLNICARERVQGMLDLEKLKTALALIIKKHETLCYRIFSFRPVQSLQKNLPPEIAVKNLASLPEKESEVVLETSFNELRALYPWPKNQPLIMVRLFYLKGRNTEIQLCMPHIISDHVSPAILFSDLSNFYLSAQSPSLNRDTRYREYIFKEQAYTQTYFNRDFMFWEDYLEDASLFTFPAEYVVANMKKSQIPYSTYTEISQEALQNLRLFCAHNHISLNDGLSSVILLALRNCCGYKLNAHSSICMTKVKSTRDDHNYDKTIGCFLELELIKAQINKQSTLSSVCREVHASIMATSPYQKCSNIVKLASIGTFREPKKIKEYGVKLLTWLYSCLFPNLQLNRKILNCCGRLNSFKGNNFLININMHTDFLTSEKENTSLFGLKAKNLNNYQYDLLEVDNFLDICFLRMADNRPHMAISANLTTDFRERLAKEILRIMKEDTKQYYPKDQSMFCG</sequence>
<evidence type="ECO:0000256" key="2">
    <source>
        <dbReference type="ARBA" id="ARBA00022450"/>
    </source>
</evidence>
<accession>A0A0W0TGR5</accession>
<dbReference type="Proteomes" id="UP000251942">
    <property type="component" value="Unassembled WGS sequence"/>
</dbReference>
<dbReference type="GO" id="GO:0043041">
    <property type="term" value="P:amino acid activation for nonribosomal peptide biosynthetic process"/>
    <property type="evidence" value="ECO:0007669"/>
    <property type="project" value="TreeGrafter"/>
</dbReference>
<dbReference type="PROSITE" id="PS00455">
    <property type="entry name" value="AMP_BINDING"/>
    <property type="match status" value="1"/>
</dbReference>
<gene>
    <name evidence="6" type="primary">grsB</name>
    <name evidence="5" type="ORF">Lfee_2476</name>
    <name evidence="6" type="ORF">NCTC12022_01117</name>
</gene>
<dbReference type="SMART" id="SM00823">
    <property type="entry name" value="PKS_PP"/>
    <property type="match status" value="1"/>
</dbReference>
<dbReference type="Gene3D" id="3.40.50.1820">
    <property type="entry name" value="alpha/beta hydrolase"/>
    <property type="match status" value="1"/>
</dbReference>
<evidence type="ECO:0000313" key="5">
    <source>
        <dbReference type="EMBL" id="KTC94812.1"/>
    </source>
</evidence>
<name>A0A0W0TGR5_9GAMM</name>
<dbReference type="Gene3D" id="3.30.559.10">
    <property type="entry name" value="Chloramphenicol acetyltransferase-like domain"/>
    <property type="match status" value="1"/>
</dbReference>
<evidence type="ECO:0000313" key="6">
    <source>
        <dbReference type="EMBL" id="SPX60393.1"/>
    </source>
</evidence>
<evidence type="ECO:0000313" key="7">
    <source>
        <dbReference type="Proteomes" id="UP000054698"/>
    </source>
</evidence>
<dbReference type="Gene3D" id="3.30.559.30">
    <property type="entry name" value="Nonribosomal peptide synthetase, condensation domain"/>
    <property type="match status" value="1"/>
</dbReference>
<dbReference type="GO" id="GO:0031177">
    <property type="term" value="F:phosphopantetheine binding"/>
    <property type="evidence" value="ECO:0007669"/>
    <property type="project" value="InterPro"/>
</dbReference>
<dbReference type="SUPFAM" id="SSF47336">
    <property type="entry name" value="ACP-like"/>
    <property type="match status" value="1"/>
</dbReference>
<protein>
    <submittedName>
        <fullName evidence="5">Non-ribosomal peptide synthetase</fullName>
        <ecNumber evidence="5">5.1.1.11</ecNumber>
    </submittedName>
</protein>
<reference evidence="6 8" key="2">
    <citation type="submission" date="2018-06" db="EMBL/GenBank/DDBJ databases">
        <authorList>
            <consortium name="Pathogen Informatics"/>
            <person name="Doyle S."/>
        </authorList>
    </citation>
    <scope>NUCLEOTIDE SEQUENCE [LARGE SCALE GENOMIC DNA]</scope>
    <source>
        <strain evidence="6 8">NCTC12022</strain>
    </source>
</reference>
<dbReference type="Pfam" id="PF00550">
    <property type="entry name" value="PP-binding"/>
    <property type="match status" value="1"/>
</dbReference>
<dbReference type="Pfam" id="PF13193">
    <property type="entry name" value="AMP-binding_C"/>
    <property type="match status" value="1"/>
</dbReference>
<reference evidence="5 7" key="1">
    <citation type="submission" date="2015-11" db="EMBL/GenBank/DDBJ databases">
        <title>Genomic analysis of 38 Legionella species identifies large and diverse effector repertoires.</title>
        <authorList>
            <person name="Burstein D."/>
            <person name="Amaro F."/>
            <person name="Zusman T."/>
            <person name="Lifshitz Z."/>
            <person name="Cohen O."/>
            <person name="Gilbert J.A."/>
            <person name="Pupko T."/>
            <person name="Shuman H.A."/>
            <person name="Segal G."/>
        </authorList>
    </citation>
    <scope>NUCLEOTIDE SEQUENCE [LARGE SCALE GENOMIC DNA]</scope>
    <source>
        <strain evidence="5 7">WO-44C</strain>
    </source>
</reference>
<evidence type="ECO:0000256" key="3">
    <source>
        <dbReference type="ARBA" id="ARBA00022553"/>
    </source>
</evidence>
<keyword evidence="7" id="KW-1185">Reference proteome</keyword>